<dbReference type="GO" id="GO:0071474">
    <property type="term" value="P:cellular hyperosmotic response"/>
    <property type="evidence" value="ECO:0007669"/>
    <property type="project" value="TreeGrafter"/>
</dbReference>
<dbReference type="AlphaFoldDB" id="A0A0H2R8Q7"/>
<dbReference type="Proteomes" id="UP000053477">
    <property type="component" value="Unassembled WGS sequence"/>
</dbReference>
<feature type="domain" description="HAMP" evidence="13">
    <location>
        <begin position="370"/>
        <end position="422"/>
    </location>
</feature>
<dbReference type="FunFam" id="3.30.565.10:FF:000010">
    <property type="entry name" value="Sensor histidine kinase RcsC"/>
    <property type="match status" value="1"/>
</dbReference>
<dbReference type="PROSITE" id="PS50885">
    <property type="entry name" value="HAMP"/>
    <property type="match status" value="7"/>
</dbReference>
<dbReference type="SUPFAM" id="SSF47384">
    <property type="entry name" value="Homodimeric domain of signal transducing histidine kinase"/>
    <property type="match status" value="1"/>
</dbReference>
<evidence type="ECO:0000256" key="2">
    <source>
        <dbReference type="ARBA" id="ARBA00012438"/>
    </source>
</evidence>
<evidence type="ECO:0000313" key="15">
    <source>
        <dbReference type="Proteomes" id="UP000053477"/>
    </source>
</evidence>
<dbReference type="InterPro" id="IPR005467">
    <property type="entry name" value="His_kinase_dom"/>
</dbReference>
<dbReference type="Gene3D" id="3.30.565.10">
    <property type="entry name" value="Histidine kinase-like ATPase, C-terminal domain"/>
    <property type="match status" value="1"/>
</dbReference>
<evidence type="ECO:0000259" key="12">
    <source>
        <dbReference type="PROSITE" id="PS50110"/>
    </source>
</evidence>
<dbReference type="FunFam" id="1.20.120.1530:FF:000003">
    <property type="entry name" value="Atypical/HisK protein kinase"/>
    <property type="match status" value="1"/>
</dbReference>
<feature type="domain" description="Histidine kinase" evidence="11">
    <location>
        <begin position="721"/>
        <end position="947"/>
    </location>
</feature>
<dbReference type="SMART" id="SM00304">
    <property type="entry name" value="HAMP"/>
    <property type="match status" value="7"/>
</dbReference>
<dbReference type="PROSITE" id="PS50110">
    <property type="entry name" value="RESPONSE_REGULATORY"/>
    <property type="match status" value="1"/>
</dbReference>
<dbReference type="CDD" id="cd06225">
    <property type="entry name" value="HAMP"/>
    <property type="match status" value="5"/>
</dbReference>
<dbReference type="InterPro" id="IPR036097">
    <property type="entry name" value="HisK_dim/P_sf"/>
</dbReference>
<dbReference type="Pfam" id="PF00072">
    <property type="entry name" value="Response_reg"/>
    <property type="match status" value="1"/>
</dbReference>
<dbReference type="Pfam" id="PF00512">
    <property type="entry name" value="HisKA"/>
    <property type="match status" value="1"/>
</dbReference>
<evidence type="ECO:0000256" key="6">
    <source>
        <dbReference type="ARBA" id="ARBA00022741"/>
    </source>
</evidence>
<evidence type="ECO:0000256" key="1">
    <source>
        <dbReference type="ARBA" id="ARBA00000085"/>
    </source>
</evidence>
<comment type="catalytic activity">
    <reaction evidence="1">
        <text>ATP + protein L-histidine = ADP + protein N-phospho-L-histidine.</text>
        <dbReference type="EC" id="2.7.13.3"/>
    </reaction>
</comment>
<gene>
    <name evidence="14" type="ORF">SCHPADRAFT_836151</name>
</gene>
<dbReference type="SMART" id="SM00387">
    <property type="entry name" value="HATPase_c"/>
    <property type="match status" value="1"/>
</dbReference>
<dbReference type="PRINTS" id="PR00344">
    <property type="entry name" value="BCTRLSENSOR"/>
</dbReference>
<accession>A0A0H2R8Q7</accession>
<dbReference type="FunFam" id="1.10.287.130:FF:000002">
    <property type="entry name" value="Two-component osmosensing histidine kinase"/>
    <property type="match status" value="1"/>
</dbReference>
<sequence>MAISLDGLKGSMDPSKMFNRSLAPNAEPASAPATSAAEHVLCPTCGCKVNDGYPLPLKGIFSASPEGSPLVVPPGPLATAAFESGMSAMEELRLLKTQVQDVSRVCQAVARGDLSQKITVPVQGVVMVQLKDVINSMVDKLGQFAKEVTRVSQEVGTEGKLGGQALVHGVEGTWAELTGVVNNLAMNLTNQVRSIAAVTTAVAKGDLSQQIEVDARGEILDLKNTVNGMVIRLRALAAEVTRVTLEVGTRGKLGGQAVVPDVEGVWEQLTANVNRMCSNLTNQVRSIAAVTTAVAKGDLSRQIDIQVEGEMATLKETVNSMVDQLSTFASEVTRVALEVGSQGILGGQARVEGVQGTWADLTKNVNKMASNLTNQVRSISEVTKAVASGDLSKFVDVDVQGEMLDLKITVNSMVKQLGTLANEVIRMSIEVGTEGKLGGQAHVAGVQGMWKILTDNVNVMAMNLTDQVRAITLVTKAVAGGDLTKKIEVDVRGEILDLKETVNGMTDSLRVFADEVTRLAREVGTEGRLGGQARVTDVGGTWKDLTDNVNAMAANLTLQVRTIAVATTAVARGDLTKKIKGVSVQGEILDLVNTINGMIDQLAIFALEVTKVAREVGTEGKLGVQAEVGNVQGTWQEITMAVNTMAGNLTTQVRGFAQISAAAMDGDFTRFITVEASGEMDSLKTQINQMVYNLRESIQKNTAAREAAELANRSKSEFLANMSHEIRTPMNGIIGMTELTLDSDLNRSQRESLLLVHSLARSLLLIIDDILDISKIEAGRMTMEQVSYSLRHTVFGILKTLVVRASQNNLDLTYDVDPDIPDQLIGDSLRLRQIITNLVGNAIKFTPSKITRKGHVALSCRLLSIEDNTVKLEFCVLDTGIGIAKDKLNMIFDTFCQADGSTTREYGGTGLGLSISKRLVNLMNGNMWVDSEIGKGSKFFFTITSQVSQSSMESVLAKMSPFSGRTILFVDTLNDRTDVVTCIKELGLQPFVAKDVLEVANKEQCPHIDTVLVDSLNVTEQIREYEHLRYIPIVLLAPSIPRLNLKWCLDNSISSQVTTPATAQDLAAALISALESNTVSPVAPTNDIIFDILLAEDNLVNQKLAVKILEKYGHVVEIAENGSLAVDAFKARVARGVPFDIVLMDVSMPFMGGMEATELIRAFEMHESLERTPIIALTAHAMIGDRERCLQAGMDDHITKPLRRGDLLNAINKLAGERVVAKLRHKHRNQMAGELSSFVKR</sequence>
<dbReference type="InParanoid" id="A0A0H2R8Q7"/>
<dbReference type="FunFam" id="1.20.120.1530:FF:000002">
    <property type="entry name" value="Two-component osmosensing histidine kinase"/>
    <property type="match status" value="2"/>
</dbReference>
<dbReference type="EC" id="2.7.13.3" evidence="2"/>
<dbReference type="Gene3D" id="1.10.287.130">
    <property type="match status" value="1"/>
</dbReference>
<evidence type="ECO:0000256" key="7">
    <source>
        <dbReference type="ARBA" id="ARBA00022777"/>
    </source>
</evidence>
<dbReference type="InterPro" id="IPR003661">
    <property type="entry name" value="HisK_dim/P_dom"/>
</dbReference>
<dbReference type="InterPro" id="IPR001789">
    <property type="entry name" value="Sig_transdc_resp-reg_receiver"/>
</dbReference>
<proteinExistence type="predicted"/>
<feature type="modified residue" description="4-aspartylphosphate" evidence="10">
    <location>
        <position position="1145"/>
    </location>
</feature>
<feature type="domain" description="HAMP" evidence="13">
    <location>
        <begin position="93"/>
        <end position="146"/>
    </location>
</feature>
<feature type="domain" description="Response regulatory" evidence="12">
    <location>
        <begin position="1091"/>
        <end position="1215"/>
    </location>
</feature>
<dbReference type="PANTHER" id="PTHR45339">
    <property type="entry name" value="HYBRID SIGNAL TRANSDUCTION HISTIDINE KINASE J"/>
    <property type="match status" value="1"/>
</dbReference>
<dbReference type="InterPro" id="IPR004358">
    <property type="entry name" value="Sig_transdc_His_kin-like_C"/>
</dbReference>
<evidence type="ECO:0000259" key="11">
    <source>
        <dbReference type="PROSITE" id="PS50109"/>
    </source>
</evidence>
<dbReference type="Pfam" id="PF00672">
    <property type="entry name" value="HAMP"/>
    <property type="match status" value="5"/>
</dbReference>
<dbReference type="SUPFAM" id="SSF58104">
    <property type="entry name" value="Methyl-accepting chemotaxis protein (MCP) signaling domain"/>
    <property type="match status" value="3"/>
</dbReference>
<feature type="domain" description="HAMP" evidence="13">
    <location>
        <begin position="186"/>
        <end position="238"/>
    </location>
</feature>
<protein>
    <recommendedName>
        <fullName evidence="2">histidine kinase</fullName>
        <ecNumber evidence="2">2.7.13.3</ecNumber>
    </recommendedName>
</protein>
<keyword evidence="9" id="KW-0902">Two-component regulatory system</keyword>
<dbReference type="SMART" id="SM00448">
    <property type="entry name" value="REC"/>
    <property type="match status" value="1"/>
</dbReference>
<reference evidence="14 15" key="1">
    <citation type="submission" date="2015-04" db="EMBL/GenBank/DDBJ databases">
        <title>Complete genome sequence of Schizopora paradoxa KUC8140, a cosmopolitan wood degrader in East Asia.</title>
        <authorList>
            <consortium name="DOE Joint Genome Institute"/>
            <person name="Min B."/>
            <person name="Park H."/>
            <person name="Jang Y."/>
            <person name="Kim J.-J."/>
            <person name="Kim K.H."/>
            <person name="Pangilinan J."/>
            <person name="Lipzen A."/>
            <person name="Riley R."/>
            <person name="Grigoriev I.V."/>
            <person name="Spatafora J.W."/>
            <person name="Choi I.-G."/>
        </authorList>
    </citation>
    <scope>NUCLEOTIDE SEQUENCE [LARGE SCALE GENOMIC DNA]</scope>
    <source>
        <strain evidence="14 15">KUC8140</strain>
    </source>
</reference>
<evidence type="ECO:0000259" key="13">
    <source>
        <dbReference type="PROSITE" id="PS50885"/>
    </source>
</evidence>
<evidence type="ECO:0000256" key="9">
    <source>
        <dbReference type="ARBA" id="ARBA00023012"/>
    </source>
</evidence>
<feature type="domain" description="HAMP" evidence="13">
    <location>
        <begin position="647"/>
        <end position="699"/>
    </location>
</feature>
<dbReference type="EMBL" id="KQ086122">
    <property type="protein sequence ID" value="KLO07752.1"/>
    <property type="molecule type" value="Genomic_DNA"/>
</dbReference>
<feature type="domain" description="HAMP" evidence="13">
    <location>
        <begin position="462"/>
        <end position="514"/>
    </location>
</feature>
<keyword evidence="4" id="KW-0808">Transferase</keyword>
<dbReference type="CDD" id="cd16922">
    <property type="entry name" value="HATPase_EvgS-ArcB-TorS-like"/>
    <property type="match status" value="1"/>
</dbReference>
<evidence type="ECO:0000256" key="3">
    <source>
        <dbReference type="ARBA" id="ARBA00022553"/>
    </source>
</evidence>
<evidence type="ECO:0000313" key="14">
    <source>
        <dbReference type="EMBL" id="KLO07752.1"/>
    </source>
</evidence>
<dbReference type="InterPro" id="IPR003660">
    <property type="entry name" value="HAMP_dom"/>
</dbReference>
<keyword evidence="5" id="KW-0677">Repeat</keyword>
<dbReference type="Gene3D" id="3.40.50.2300">
    <property type="match status" value="1"/>
</dbReference>
<organism evidence="14 15">
    <name type="scientific">Schizopora paradoxa</name>
    <dbReference type="NCBI Taxonomy" id="27342"/>
    <lineage>
        <taxon>Eukaryota</taxon>
        <taxon>Fungi</taxon>
        <taxon>Dikarya</taxon>
        <taxon>Basidiomycota</taxon>
        <taxon>Agaricomycotina</taxon>
        <taxon>Agaricomycetes</taxon>
        <taxon>Hymenochaetales</taxon>
        <taxon>Schizoporaceae</taxon>
        <taxon>Schizopora</taxon>
    </lineage>
</organism>
<dbReference type="OrthoDB" id="10266508at2759"/>
<dbReference type="InterPro" id="IPR003594">
    <property type="entry name" value="HATPase_dom"/>
</dbReference>
<dbReference type="Gene3D" id="1.20.120.1530">
    <property type="match status" value="4"/>
</dbReference>
<dbReference type="GO" id="GO:0016020">
    <property type="term" value="C:membrane"/>
    <property type="evidence" value="ECO:0007669"/>
    <property type="project" value="InterPro"/>
</dbReference>
<keyword evidence="8" id="KW-0067">ATP-binding</keyword>
<evidence type="ECO:0000256" key="8">
    <source>
        <dbReference type="ARBA" id="ARBA00022840"/>
    </source>
</evidence>
<keyword evidence="15" id="KW-1185">Reference proteome</keyword>
<dbReference type="CDD" id="cd00082">
    <property type="entry name" value="HisKA"/>
    <property type="match status" value="1"/>
</dbReference>
<evidence type="ECO:0000256" key="10">
    <source>
        <dbReference type="PROSITE-ProRule" id="PRU00169"/>
    </source>
</evidence>
<dbReference type="SUPFAM" id="SSF52172">
    <property type="entry name" value="CheY-like"/>
    <property type="match status" value="2"/>
</dbReference>
<dbReference type="FunFam" id="3.40.50.2300:FF:000235">
    <property type="entry name" value="Probable nik-1 protein (Os-1p protein)"/>
    <property type="match status" value="1"/>
</dbReference>
<dbReference type="SUPFAM" id="SSF55874">
    <property type="entry name" value="ATPase domain of HSP90 chaperone/DNA topoisomerase II/histidine kinase"/>
    <property type="match status" value="1"/>
</dbReference>
<feature type="domain" description="HAMP" evidence="13">
    <location>
        <begin position="554"/>
        <end position="607"/>
    </location>
</feature>
<dbReference type="GO" id="GO:0005524">
    <property type="term" value="F:ATP binding"/>
    <property type="evidence" value="ECO:0007669"/>
    <property type="project" value="UniProtKB-KW"/>
</dbReference>
<keyword evidence="6" id="KW-0547">Nucleotide-binding</keyword>
<feature type="domain" description="HAMP" evidence="13">
    <location>
        <begin position="278"/>
        <end position="330"/>
    </location>
</feature>
<dbReference type="GO" id="GO:0000155">
    <property type="term" value="F:phosphorelay sensor kinase activity"/>
    <property type="evidence" value="ECO:0007669"/>
    <property type="project" value="InterPro"/>
</dbReference>
<dbReference type="STRING" id="27342.A0A0H2R8Q7"/>
<evidence type="ECO:0000256" key="5">
    <source>
        <dbReference type="ARBA" id="ARBA00022737"/>
    </source>
</evidence>
<keyword evidence="7" id="KW-0418">Kinase</keyword>
<dbReference type="CDD" id="cd17546">
    <property type="entry name" value="REC_hyHK_CKI1_RcsC-like"/>
    <property type="match status" value="1"/>
</dbReference>
<keyword evidence="3 10" id="KW-0597">Phosphoprotein</keyword>
<dbReference type="Pfam" id="PF02518">
    <property type="entry name" value="HATPase_c"/>
    <property type="match status" value="1"/>
</dbReference>
<evidence type="ECO:0000256" key="4">
    <source>
        <dbReference type="ARBA" id="ARBA00022679"/>
    </source>
</evidence>
<dbReference type="PANTHER" id="PTHR45339:SF1">
    <property type="entry name" value="HYBRID SIGNAL TRANSDUCTION HISTIDINE KINASE J"/>
    <property type="match status" value="1"/>
</dbReference>
<dbReference type="PROSITE" id="PS50109">
    <property type="entry name" value="HIS_KIN"/>
    <property type="match status" value="1"/>
</dbReference>
<name>A0A0H2R8Q7_9AGAM</name>
<dbReference type="InterPro" id="IPR036890">
    <property type="entry name" value="HATPase_C_sf"/>
</dbReference>
<dbReference type="InterPro" id="IPR011006">
    <property type="entry name" value="CheY-like_superfamily"/>
</dbReference>
<dbReference type="SMART" id="SM00388">
    <property type="entry name" value="HisKA"/>
    <property type="match status" value="1"/>
</dbReference>